<dbReference type="AlphaFoldDB" id="A0A9N8H3B8"/>
<evidence type="ECO:0000313" key="4">
    <source>
        <dbReference type="EMBL" id="CAB9498312.1"/>
    </source>
</evidence>
<keyword evidence="1" id="KW-0808">Transferase</keyword>
<dbReference type="PROSITE" id="PS51186">
    <property type="entry name" value="GNAT"/>
    <property type="match status" value="1"/>
</dbReference>
<keyword evidence="2" id="KW-0012">Acyltransferase</keyword>
<dbReference type="SUPFAM" id="SSF55729">
    <property type="entry name" value="Acyl-CoA N-acyltransferases (Nat)"/>
    <property type="match status" value="1"/>
</dbReference>
<protein>
    <submittedName>
        <fullName evidence="4">Inherit from bctoNOG: GCN5-related N-acetyltransferase</fullName>
    </submittedName>
</protein>
<evidence type="ECO:0000256" key="2">
    <source>
        <dbReference type="ARBA" id="ARBA00023315"/>
    </source>
</evidence>
<sequence length="226" mass="25322">MTTIGAVSAQNLASPTTSAMNDKDSQETFIIAQATDADIEGILQLQAKNLPKNISKEEAESQGFVTIQHDFDVLQRMNSPHPHVVAKEPDTQKVIGYALVMLPEFRHDIPAGAPLVDQIDTVVYEGDRLGEEDRNSKTKKYVLVGQLCVAKEYRGQGISSAMYREYQRRMAPHFRYVVTAVDLRNTRSMRAHEKVGFQVVHRFGGATDASAEWAIMLFPTTKNKRR</sequence>
<organism evidence="4 5">
    <name type="scientific">Seminavis robusta</name>
    <dbReference type="NCBI Taxonomy" id="568900"/>
    <lineage>
        <taxon>Eukaryota</taxon>
        <taxon>Sar</taxon>
        <taxon>Stramenopiles</taxon>
        <taxon>Ochrophyta</taxon>
        <taxon>Bacillariophyta</taxon>
        <taxon>Bacillariophyceae</taxon>
        <taxon>Bacillariophycidae</taxon>
        <taxon>Naviculales</taxon>
        <taxon>Naviculaceae</taxon>
        <taxon>Seminavis</taxon>
    </lineage>
</organism>
<dbReference type="Proteomes" id="UP001153069">
    <property type="component" value="Unassembled WGS sequence"/>
</dbReference>
<proteinExistence type="predicted"/>
<dbReference type="PANTHER" id="PTHR43072:SF51">
    <property type="entry name" value="ABC SUPERFAMILY TRANSPORT PROTEIN"/>
    <property type="match status" value="1"/>
</dbReference>
<gene>
    <name evidence="4" type="ORF">SEMRO_35_G022450.1</name>
</gene>
<dbReference type="GO" id="GO:0016747">
    <property type="term" value="F:acyltransferase activity, transferring groups other than amino-acyl groups"/>
    <property type="evidence" value="ECO:0007669"/>
    <property type="project" value="InterPro"/>
</dbReference>
<reference evidence="4" key="1">
    <citation type="submission" date="2020-06" db="EMBL/GenBank/DDBJ databases">
        <authorList>
            <consortium name="Plant Systems Biology data submission"/>
        </authorList>
    </citation>
    <scope>NUCLEOTIDE SEQUENCE</scope>
    <source>
        <strain evidence="4">D6</strain>
    </source>
</reference>
<dbReference type="PANTHER" id="PTHR43072">
    <property type="entry name" value="N-ACETYLTRANSFERASE"/>
    <property type="match status" value="1"/>
</dbReference>
<evidence type="ECO:0000259" key="3">
    <source>
        <dbReference type="PROSITE" id="PS51186"/>
    </source>
</evidence>
<evidence type="ECO:0000256" key="1">
    <source>
        <dbReference type="ARBA" id="ARBA00022679"/>
    </source>
</evidence>
<keyword evidence="5" id="KW-1185">Reference proteome</keyword>
<dbReference type="Pfam" id="PF00583">
    <property type="entry name" value="Acetyltransf_1"/>
    <property type="match status" value="1"/>
</dbReference>
<name>A0A9N8H3B8_9STRA</name>
<dbReference type="InterPro" id="IPR000182">
    <property type="entry name" value="GNAT_dom"/>
</dbReference>
<dbReference type="CDD" id="cd04301">
    <property type="entry name" value="NAT_SF"/>
    <property type="match status" value="1"/>
</dbReference>
<dbReference type="InterPro" id="IPR016181">
    <property type="entry name" value="Acyl_CoA_acyltransferase"/>
</dbReference>
<dbReference type="Gene3D" id="3.40.630.30">
    <property type="match status" value="1"/>
</dbReference>
<comment type="caution">
    <text evidence="4">The sequence shown here is derived from an EMBL/GenBank/DDBJ whole genome shotgun (WGS) entry which is preliminary data.</text>
</comment>
<dbReference type="EMBL" id="CAICTM010000035">
    <property type="protein sequence ID" value="CAB9498312.1"/>
    <property type="molecule type" value="Genomic_DNA"/>
</dbReference>
<feature type="domain" description="N-acetyltransferase" evidence="3">
    <location>
        <begin position="29"/>
        <end position="219"/>
    </location>
</feature>
<evidence type="ECO:0000313" key="5">
    <source>
        <dbReference type="Proteomes" id="UP001153069"/>
    </source>
</evidence>
<dbReference type="OrthoDB" id="10002531at2759"/>
<accession>A0A9N8H3B8</accession>